<gene>
    <name evidence="2" type="ORF">GCM10022419_126910</name>
</gene>
<name>A0ABP6ZU86_9ACTN</name>
<protein>
    <submittedName>
        <fullName evidence="2">Uncharacterized protein</fullName>
    </submittedName>
</protein>
<proteinExistence type="predicted"/>
<keyword evidence="3" id="KW-1185">Reference proteome</keyword>
<keyword evidence="1" id="KW-0732">Signal</keyword>
<dbReference type="Proteomes" id="UP001500630">
    <property type="component" value="Unassembled WGS sequence"/>
</dbReference>
<dbReference type="RefSeq" id="WP_345578714.1">
    <property type="nucleotide sequence ID" value="NZ_BAABDQ010000061.1"/>
</dbReference>
<accession>A0ABP6ZU86</accession>
<comment type="caution">
    <text evidence="2">The sequence shown here is derived from an EMBL/GenBank/DDBJ whole genome shotgun (WGS) entry which is preliminary data.</text>
</comment>
<feature type="signal peptide" evidence="1">
    <location>
        <begin position="1"/>
        <end position="28"/>
    </location>
</feature>
<evidence type="ECO:0000256" key="1">
    <source>
        <dbReference type="SAM" id="SignalP"/>
    </source>
</evidence>
<evidence type="ECO:0000313" key="3">
    <source>
        <dbReference type="Proteomes" id="UP001500630"/>
    </source>
</evidence>
<feature type="chain" id="PRO_5046454656" evidence="1">
    <location>
        <begin position="29"/>
        <end position="142"/>
    </location>
</feature>
<evidence type="ECO:0000313" key="2">
    <source>
        <dbReference type="EMBL" id="GAA3619908.1"/>
    </source>
</evidence>
<organism evidence="2 3">
    <name type="scientific">Nonomuraea rosea</name>
    <dbReference type="NCBI Taxonomy" id="638574"/>
    <lineage>
        <taxon>Bacteria</taxon>
        <taxon>Bacillati</taxon>
        <taxon>Actinomycetota</taxon>
        <taxon>Actinomycetes</taxon>
        <taxon>Streptosporangiales</taxon>
        <taxon>Streptosporangiaceae</taxon>
        <taxon>Nonomuraea</taxon>
    </lineage>
</organism>
<dbReference type="EMBL" id="BAABDQ010000061">
    <property type="protein sequence ID" value="GAA3619908.1"/>
    <property type="molecule type" value="Genomic_DNA"/>
</dbReference>
<reference evidence="3" key="1">
    <citation type="journal article" date="2019" name="Int. J. Syst. Evol. Microbiol.">
        <title>The Global Catalogue of Microorganisms (GCM) 10K type strain sequencing project: providing services to taxonomists for standard genome sequencing and annotation.</title>
        <authorList>
            <consortium name="The Broad Institute Genomics Platform"/>
            <consortium name="The Broad Institute Genome Sequencing Center for Infectious Disease"/>
            <person name="Wu L."/>
            <person name="Ma J."/>
        </authorList>
    </citation>
    <scope>NUCLEOTIDE SEQUENCE [LARGE SCALE GENOMIC DNA]</scope>
    <source>
        <strain evidence="3">JCM 17326</strain>
    </source>
</reference>
<sequence>MRLLHTFAGLAAAAISVVALVGPATAQAAPGTDKAAASLCGRGVFLDGIRALEVSENGRDEVKIVNGRGKKIWPVTAPYVSIARDQRVEVDKCVKVGSLQRLIEVDDLDSNDNLGSIRIRGHVTRNYEFRSGESRYRIGVIS</sequence>